<dbReference type="Pfam" id="PF13715">
    <property type="entry name" value="CarbopepD_reg_2"/>
    <property type="match status" value="1"/>
</dbReference>
<dbReference type="PROSITE" id="PS52016">
    <property type="entry name" value="TONB_DEPENDENT_REC_3"/>
    <property type="match status" value="1"/>
</dbReference>
<dbReference type="PATRIC" id="fig|1300348.6.peg.2016"/>
<dbReference type="Pfam" id="PF07715">
    <property type="entry name" value="Plug"/>
    <property type="match status" value="1"/>
</dbReference>
<dbReference type="GO" id="GO:0009279">
    <property type="term" value="C:cell outer membrane"/>
    <property type="evidence" value="ECO:0007669"/>
    <property type="project" value="UniProtKB-SubCell"/>
</dbReference>
<dbReference type="InterPro" id="IPR008969">
    <property type="entry name" value="CarboxyPept-like_regulatory"/>
</dbReference>
<dbReference type="InterPro" id="IPR000531">
    <property type="entry name" value="Beta-barrel_TonB"/>
</dbReference>
<dbReference type="Gene3D" id="2.40.170.20">
    <property type="entry name" value="TonB-dependent receptor, beta-barrel domain"/>
    <property type="match status" value="1"/>
</dbReference>
<dbReference type="RefSeq" id="WP_053974555.1">
    <property type="nucleotide sequence ID" value="NZ_FNUE01000002.1"/>
</dbReference>
<dbReference type="Proteomes" id="UP000183071">
    <property type="component" value="Unassembled WGS sequence"/>
</dbReference>
<dbReference type="Proteomes" id="UP000037716">
    <property type="component" value="Unassembled WGS sequence"/>
</dbReference>
<evidence type="ECO:0000313" key="13">
    <source>
        <dbReference type="EMBL" id="SEE45835.1"/>
    </source>
</evidence>
<dbReference type="GO" id="GO:0044718">
    <property type="term" value="P:siderophore transmembrane transport"/>
    <property type="evidence" value="ECO:0007669"/>
    <property type="project" value="TreeGrafter"/>
</dbReference>
<accession>A0A0M9CI59</accession>
<dbReference type="InterPro" id="IPR039426">
    <property type="entry name" value="TonB-dep_rcpt-like"/>
</dbReference>
<evidence type="ECO:0000259" key="11">
    <source>
        <dbReference type="Pfam" id="PF07715"/>
    </source>
</evidence>
<evidence type="ECO:0000256" key="8">
    <source>
        <dbReference type="PROSITE-ProRule" id="PRU01360"/>
    </source>
</evidence>
<dbReference type="GO" id="GO:0015344">
    <property type="term" value="F:siderophore uptake transmembrane transporter activity"/>
    <property type="evidence" value="ECO:0007669"/>
    <property type="project" value="TreeGrafter"/>
</dbReference>
<dbReference type="InterPro" id="IPR036942">
    <property type="entry name" value="Beta-barrel_TonB_sf"/>
</dbReference>
<keyword evidence="15" id="KW-1185">Reference proteome</keyword>
<evidence type="ECO:0000256" key="1">
    <source>
        <dbReference type="ARBA" id="ARBA00004571"/>
    </source>
</evidence>
<dbReference type="OrthoDB" id="9795928at2"/>
<evidence type="ECO:0000259" key="10">
    <source>
        <dbReference type="Pfam" id="PF00593"/>
    </source>
</evidence>
<keyword evidence="5 9" id="KW-0798">TonB box</keyword>
<evidence type="ECO:0000256" key="7">
    <source>
        <dbReference type="ARBA" id="ARBA00023237"/>
    </source>
</evidence>
<protein>
    <submittedName>
        <fullName evidence="13">Iron complex outermembrane recepter protein</fullName>
    </submittedName>
    <submittedName>
        <fullName evidence="12">TonB dependent/ligand-gated channel</fullName>
    </submittedName>
</protein>
<evidence type="ECO:0000313" key="15">
    <source>
        <dbReference type="Proteomes" id="UP000183071"/>
    </source>
</evidence>
<keyword evidence="2 8" id="KW-0813">Transport</keyword>
<comment type="subcellular location">
    <subcellularLocation>
        <location evidence="1 8">Cell outer membrane</location>
        <topology evidence="1 8">Multi-pass membrane protein</topology>
    </subcellularLocation>
</comment>
<evidence type="ECO:0000256" key="6">
    <source>
        <dbReference type="ARBA" id="ARBA00023136"/>
    </source>
</evidence>
<keyword evidence="3 8" id="KW-1134">Transmembrane beta strand</keyword>
<keyword evidence="4 8" id="KW-0812">Transmembrane</keyword>
<dbReference type="Gene3D" id="2.170.130.10">
    <property type="entry name" value="TonB-dependent receptor, plug domain"/>
    <property type="match status" value="1"/>
</dbReference>
<evidence type="ECO:0000313" key="12">
    <source>
        <dbReference type="EMBL" id="KOY52455.1"/>
    </source>
</evidence>
<dbReference type="EMBL" id="FNUE01000002">
    <property type="protein sequence ID" value="SEE45835.1"/>
    <property type="molecule type" value="Genomic_DNA"/>
</dbReference>
<dbReference type="STRING" id="1300348.I602_2015"/>
<evidence type="ECO:0000256" key="3">
    <source>
        <dbReference type="ARBA" id="ARBA00022452"/>
    </source>
</evidence>
<sequence>MQKLFIFCVFIWCINHINAQDCNYTFKGKITDFHDNSIIVGASVQIINTNKFTSSNLEGEFMFNNLCEGKLTLEIKHVACDTKRVSYNLTKNTFKEISLEHHLEELKEVVVKTNTKTEITSIEKSLKKEVITQFTDKSLGDALNTISGVTSLNTGNSIVKPMIHGLHSSRLLIINNNVRMFDQEWGDEHAPNIDINSSDRIDVIKGANSLRYGSDAVGGLILIRPKKYAIIDSLFGSTTTSLNSNGFGGNVNTEIVKTFKSGYYTKLQGNYKRFGDFRAPNYYLTNTGIQSINGSFRVGYNSYEKGFDAYYSFVNNKIGILRSSHIGNVSDLVEAINNREPRIVEDFSYDINFPRQNIFHHLAKVEAFKRYKNLGKLSIQLDAQLNRRKEFDLRRGDLRNRPVIDLQLFTTSIQPNLEINKFEDFKINTGLLVRYQNNDAIVNTGANTLIPDYNKYELGTYAILDYNLNETSELSFGVRYDYSKIKARKWYVESDWTALNYDVLFPEFDTGITDGLELLTRPEFTFNNFSTNVGYSKRFGDAYAFLFNYGLSQRMPNPSELFSGGLHHSAARIEFGFLTINKETANKFIMTLERNNKNFGFSISPYYKQIDGFIQLIPTGIKTTIRGAFPVWEYNQVNARIFGVDIDINKEITKNFDYKGSLSLLQGDDLTNNNPLIHMPSANFSNKITYTNNDFHQLKIGVSQRTTLQQNRFPDFNFTTFNPVTQQQVFVDISSTPPSYTLYGFNSSAVFYPFKKGSMEVGFNIDNLFNVSYRENLNRLRYFADDLGRNYNLKIKLNY</sequence>
<dbReference type="SUPFAM" id="SSF56935">
    <property type="entry name" value="Porins"/>
    <property type="match status" value="1"/>
</dbReference>
<dbReference type="SUPFAM" id="SSF49464">
    <property type="entry name" value="Carboxypeptidase regulatory domain-like"/>
    <property type="match status" value="1"/>
</dbReference>
<dbReference type="Pfam" id="PF00593">
    <property type="entry name" value="TonB_dep_Rec_b-barrel"/>
    <property type="match status" value="1"/>
</dbReference>
<evidence type="ECO:0000256" key="2">
    <source>
        <dbReference type="ARBA" id="ARBA00022448"/>
    </source>
</evidence>
<dbReference type="InterPro" id="IPR037066">
    <property type="entry name" value="Plug_dom_sf"/>
</dbReference>
<evidence type="ECO:0000256" key="9">
    <source>
        <dbReference type="RuleBase" id="RU003357"/>
    </source>
</evidence>
<proteinExistence type="inferred from homology"/>
<keyword evidence="7 8" id="KW-0998">Cell outer membrane</keyword>
<evidence type="ECO:0000256" key="4">
    <source>
        <dbReference type="ARBA" id="ARBA00022692"/>
    </source>
</evidence>
<dbReference type="InterPro" id="IPR012910">
    <property type="entry name" value="Plug_dom"/>
</dbReference>
<gene>
    <name evidence="12" type="ORF">I602_2015</name>
    <name evidence="13" type="ORF">SAMN05444353_1786</name>
</gene>
<feature type="domain" description="TonB-dependent receptor plug" evidence="11">
    <location>
        <begin position="117"/>
        <end position="219"/>
    </location>
</feature>
<keyword evidence="6 8" id="KW-0472">Membrane</keyword>
<reference evidence="12 14" key="1">
    <citation type="submission" date="2015-07" db="EMBL/GenBank/DDBJ databases">
        <title>Genome of Polaribacter dokdonenesis DSW-5, isolated from seawater off Dokdo in Korea.</title>
        <authorList>
            <person name="Yoon K."/>
            <person name="Song J.Y."/>
            <person name="Kim J.F."/>
        </authorList>
    </citation>
    <scope>NUCLEOTIDE SEQUENCE [LARGE SCALE GENOMIC DNA]</scope>
    <source>
        <strain evidence="12 14">DSW-5</strain>
    </source>
</reference>
<comment type="caution">
    <text evidence="12">The sequence shown here is derived from an EMBL/GenBank/DDBJ whole genome shotgun (WGS) entry which is preliminary data.</text>
</comment>
<reference evidence="13 15" key="2">
    <citation type="submission" date="2016-10" db="EMBL/GenBank/DDBJ databases">
        <authorList>
            <person name="Varghese N."/>
            <person name="Submissions S."/>
        </authorList>
    </citation>
    <scope>NUCLEOTIDE SEQUENCE [LARGE SCALE GENOMIC DNA]</scope>
    <source>
        <strain evidence="13 15">DSW-5</strain>
    </source>
</reference>
<feature type="domain" description="TonB-dependent receptor-like beta-barrel" evidence="10">
    <location>
        <begin position="291"/>
        <end position="768"/>
    </location>
</feature>
<dbReference type="PANTHER" id="PTHR30069">
    <property type="entry name" value="TONB-DEPENDENT OUTER MEMBRANE RECEPTOR"/>
    <property type="match status" value="1"/>
</dbReference>
<comment type="similarity">
    <text evidence="8 9">Belongs to the TonB-dependent receptor family.</text>
</comment>
<dbReference type="PANTHER" id="PTHR30069:SF49">
    <property type="entry name" value="OUTER MEMBRANE PROTEIN C"/>
    <property type="match status" value="1"/>
</dbReference>
<evidence type="ECO:0000313" key="14">
    <source>
        <dbReference type="Proteomes" id="UP000037716"/>
    </source>
</evidence>
<dbReference type="EMBL" id="LGBR01000001">
    <property type="protein sequence ID" value="KOY52455.1"/>
    <property type="molecule type" value="Genomic_DNA"/>
</dbReference>
<organism evidence="12 14">
    <name type="scientific">Polaribacter dokdonensis DSW-5</name>
    <dbReference type="NCBI Taxonomy" id="1300348"/>
    <lineage>
        <taxon>Bacteria</taxon>
        <taxon>Pseudomonadati</taxon>
        <taxon>Bacteroidota</taxon>
        <taxon>Flavobacteriia</taxon>
        <taxon>Flavobacteriales</taxon>
        <taxon>Flavobacteriaceae</taxon>
    </lineage>
</organism>
<evidence type="ECO:0000256" key="5">
    <source>
        <dbReference type="ARBA" id="ARBA00023077"/>
    </source>
</evidence>
<dbReference type="AlphaFoldDB" id="A0A0M9CI59"/>
<name>A0A0M9CI59_9FLAO</name>